<keyword evidence="2" id="KW-1185">Reference proteome</keyword>
<comment type="caution">
    <text evidence="1">The sequence shown here is derived from an EMBL/GenBank/DDBJ whole genome shotgun (WGS) entry which is preliminary data.</text>
</comment>
<reference evidence="1 2" key="1">
    <citation type="submission" date="2019-10" db="EMBL/GenBank/DDBJ databases">
        <title>Assembly and Annotation for the nematode Trichostrongylus colubriformis.</title>
        <authorList>
            <person name="Martin J."/>
        </authorList>
    </citation>
    <scope>NUCLEOTIDE SEQUENCE [LARGE SCALE GENOMIC DNA]</scope>
    <source>
        <strain evidence="1">G859</strain>
        <tissue evidence="1">Whole worm</tissue>
    </source>
</reference>
<organism evidence="1 2">
    <name type="scientific">Trichostrongylus colubriformis</name>
    <name type="common">Black scour worm</name>
    <dbReference type="NCBI Taxonomy" id="6319"/>
    <lineage>
        <taxon>Eukaryota</taxon>
        <taxon>Metazoa</taxon>
        <taxon>Ecdysozoa</taxon>
        <taxon>Nematoda</taxon>
        <taxon>Chromadorea</taxon>
        <taxon>Rhabditida</taxon>
        <taxon>Rhabditina</taxon>
        <taxon>Rhabditomorpha</taxon>
        <taxon>Strongyloidea</taxon>
        <taxon>Trichostrongylidae</taxon>
        <taxon>Trichostrongylus</taxon>
    </lineage>
</organism>
<evidence type="ECO:0008006" key="3">
    <source>
        <dbReference type="Google" id="ProtNLM"/>
    </source>
</evidence>
<proteinExistence type="predicted"/>
<name>A0AAN8FC28_TRICO</name>
<dbReference type="AlphaFoldDB" id="A0AAN8FC28"/>
<dbReference type="EMBL" id="WIXE01011469">
    <property type="protein sequence ID" value="KAK5976725.1"/>
    <property type="molecule type" value="Genomic_DNA"/>
</dbReference>
<accession>A0AAN8FC28</accession>
<evidence type="ECO:0000313" key="1">
    <source>
        <dbReference type="EMBL" id="KAK5976725.1"/>
    </source>
</evidence>
<gene>
    <name evidence="1" type="ORF">GCK32_018585</name>
</gene>
<evidence type="ECO:0000313" key="2">
    <source>
        <dbReference type="Proteomes" id="UP001331761"/>
    </source>
</evidence>
<dbReference type="Proteomes" id="UP001331761">
    <property type="component" value="Unassembled WGS sequence"/>
</dbReference>
<protein>
    <recommendedName>
        <fullName evidence="3">Apple domain-containing protein</fullName>
    </recommendedName>
</protein>
<sequence>MNSGTVELSGYDSPSETVGNHAIFDLVTTHATTTPTTTETPTTSINAKVIDSYNVDAAVKKTPVDIGYGKRLRDSRVKECFSEVRPLHPMEETRITKAYSLEQCTDICRLCWRCLHGKKCLGVAFDISRELCALSSSHIIDGGDMQDLDAIVYHNRNDC</sequence>